<dbReference type="PROSITE" id="PS50011">
    <property type="entry name" value="PROTEIN_KINASE_DOM"/>
    <property type="match status" value="1"/>
</dbReference>
<dbReference type="GO" id="GO:1990604">
    <property type="term" value="C:IRE1-TRAF2-ASK1 complex"/>
    <property type="evidence" value="ECO:0007669"/>
    <property type="project" value="TreeGrafter"/>
</dbReference>
<gene>
    <name evidence="2" type="ORF">N0V84_010297</name>
</gene>
<evidence type="ECO:0000313" key="3">
    <source>
        <dbReference type="Proteomes" id="UP001140502"/>
    </source>
</evidence>
<dbReference type="GO" id="GO:0005524">
    <property type="term" value="F:ATP binding"/>
    <property type="evidence" value="ECO:0007669"/>
    <property type="project" value="InterPro"/>
</dbReference>
<organism evidence="2 3">
    <name type="scientific">Fusarium piperis</name>
    <dbReference type="NCBI Taxonomy" id="1435070"/>
    <lineage>
        <taxon>Eukaryota</taxon>
        <taxon>Fungi</taxon>
        <taxon>Dikarya</taxon>
        <taxon>Ascomycota</taxon>
        <taxon>Pezizomycotina</taxon>
        <taxon>Sordariomycetes</taxon>
        <taxon>Hypocreomycetidae</taxon>
        <taxon>Hypocreales</taxon>
        <taxon>Nectriaceae</taxon>
        <taxon>Fusarium</taxon>
        <taxon>Fusarium solani species complex</taxon>
    </lineage>
</organism>
<dbReference type="PANTHER" id="PTHR13954">
    <property type="entry name" value="IRE1-RELATED"/>
    <property type="match status" value="1"/>
</dbReference>
<proteinExistence type="predicted"/>
<dbReference type="Proteomes" id="UP001140502">
    <property type="component" value="Unassembled WGS sequence"/>
</dbReference>
<name>A0A9W8W4P5_9HYPO</name>
<dbReference type="InterPro" id="IPR011009">
    <property type="entry name" value="Kinase-like_dom_sf"/>
</dbReference>
<dbReference type="GO" id="GO:0004521">
    <property type="term" value="F:RNA endonuclease activity"/>
    <property type="evidence" value="ECO:0007669"/>
    <property type="project" value="InterPro"/>
</dbReference>
<reference evidence="2" key="1">
    <citation type="submission" date="2022-10" db="EMBL/GenBank/DDBJ databases">
        <title>Tapping the CABI collections for fungal endophytes: first genome assemblies for Collariella, Neodidymelliopsis, Ascochyta clinopodiicola, Didymella pomorum, Didymosphaeria variabile, Neocosmospora piperis and Neocucurbitaria cava.</title>
        <authorList>
            <person name="Hill R."/>
        </authorList>
    </citation>
    <scope>NUCLEOTIDE SEQUENCE</scope>
    <source>
        <strain evidence="2">IMI 366586</strain>
    </source>
</reference>
<comment type="caution">
    <text evidence="2">The sequence shown here is derived from an EMBL/GenBank/DDBJ whole genome shotgun (WGS) entry which is preliminary data.</text>
</comment>
<dbReference type="PANTHER" id="PTHR13954:SF6">
    <property type="entry name" value="NON-SPECIFIC SERINE_THREONINE PROTEIN KINASE"/>
    <property type="match status" value="1"/>
</dbReference>
<dbReference type="AlphaFoldDB" id="A0A9W8W4P5"/>
<dbReference type="GO" id="GO:0051082">
    <property type="term" value="F:unfolded protein binding"/>
    <property type="evidence" value="ECO:0007669"/>
    <property type="project" value="TreeGrafter"/>
</dbReference>
<dbReference type="InterPro" id="IPR045133">
    <property type="entry name" value="IRE1/2-like"/>
</dbReference>
<dbReference type="GO" id="GO:0036498">
    <property type="term" value="P:IRE1-mediated unfolded protein response"/>
    <property type="evidence" value="ECO:0007669"/>
    <property type="project" value="TreeGrafter"/>
</dbReference>
<dbReference type="SUPFAM" id="SSF56112">
    <property type="entry name" value="Protein kinase-like (PK-like)"/>
    <property type="match status" value="1"/>
</dbReference>
<dbReference type="EMBL" id="JAPEUR010000319">
    <property type="protein sequence ID" value="KAJ4311731.1"/>
    <property type="molecule type" value="Genomic_DNA"/>
</dbReference>
<dbReference type="InterPro" id="IPR000719">
    <property type="entry name" value="Prot_kinase_dom"/>
</dbReference>
<accession>A0A9W8W4P5</accession>
<feature type="domain" description="Protein kinase" evidence="1">
    <location>
        <begin position="41"/>
        <end position="271"/>
    </location>
</feature>
<evidence type="ECO:0000313" key="2">
    <source>
        <dbReference type="EMBL" id="KAJ4311731.1"/>
    </source>
</evidence>
<dbReference type="Gene3D" id="1.10.510.10">
    <property type="entry name" value="Transferase(Phosphotransferase) domain 1"/>
    <property type="match status" value="1"/>
</dbReference>
<protein>
    <recommendedName>
        <fullName evidence="1">Protein kinase domain-containing protein</fullName>
    </recommendedName>
</protein>
<dbReference type="Pfam" id="PF00069">
    <property type="entry name" value="Pkinase"/>
    <property type="match status" value="1"/>
</dbReference>
<dbReference type="OrthoDB" id="4062651at2759"/>
<dbReference type="GO" id="GO:0070059">
    <property type="term" value="P:intrinsic apoptotic signaling pathway in response to endoplasmic reticulum stress"/>
    <property type="evidence" value="ECO:0007669"/>
    <property type="project" value="TreeGrafter"/>
</dbReference>
<keyword evidence="3" id="KW-1185">Reference proteome</keyword>
<sequence length="271" mass="30627">MDTNKSPSEYDNGYGPEPKLEIIEQSEAFAGKADNLVFHHTQLILKRGNDHFCAILKERVFKSEQRDIDSLDLVPIPREHFCPLFKQGLTVAPEPSSDIYVKRHCLVHWDPSDPNPETYGDLLVQEAEICEILSKHPHPNVVRYFGCLVEDNRITGLCLGKCTSKLSDKLADATPDERKMYCEGIEKGVAHLHQLGLIHNDLNPSNIMMDGDTPIIIDFDSCRPNGEKLGEKQGTLGWDIEDAEFATPENDFYSLEKIKQYIMDGGKVRDD</sequence>
<dbReference type="GO" id="GO:0004674">
    <property type="term" value="F:protein serine/threonine kinase activity"/>
    <property type="evidence" value="ECO:0007669"/>
    <property type="project" value="InterPro"/>
</dbReference>
<evidence type="ECO:0000259" key="1">
    <source>
        <dbReference type="PROSITE" id="PS50011"/>
    </source>
</evidence>